<dbReference type="Pfam" id="PF01593">
    <property type="entry name" value="Amino_oxidase"/>
    <property type="match status" value="1"/>
</dbReference>
<sequence>MRVAGRNVLLRNLLKSTSQPREQRIVPLRTFKTTTTNGYDDLPSDSITAHVDPVLPAPNPHAREIAILGGGLTGLSTAYHLSRQLPKAKITIYEKSNKLGGWVGSEMVQVHDGEVLFEWGPRTIRGGMGPAPATMVDLVCDLGLTDDLIAIPKDAPAARNRYIYYPDHLVKMPTPFKGSSLSEVFESVRTVATHPLFKGLRSFTKEPWVPIRDEGVKDESLGHFISRRFGKENADNLLSAVYHGIYAGDIYKLSARTLQPLLWHLETRDRREEEGVLFELLSNLLNRRSMTPYKVQRFVDRKKISMLTREEFMPRVPNAQVFKELSVYTFKHGLAQLTSYLEQHVRMNKNITIKTSSPVDSVNFMEDKTQLQLVAKPSRSTAPSRYDYVVSSLSPQLMNQFFQAKSGRDVAGDVDQKLATACAHSSASVNVMVINLYYNNPDLLSIRGFGYLIPRSVPIEQNPERALGVLFSSETSGKYHALHHSTAAPFYYSARWDKEKGTPVVLDEVEPYHGPDYIKQDSANGTKLTVMMGGHWWSDWADGDLPTEQQAIEMAQTLLKRHLNIEERPAVAKARLNRDCIPQYPVGYPQDMATIHDALISGYQGRLKVVGPWWQGSPGMNDCVLSAQEMAWAIRDQRDQYTGLQDYMKEGWVVSDIPTKQSKIEYTK</sequence>
<feature type="domain" description="Amine oxidase" evidence="12">
    <location>
        <begin position="72"/>
        <end position="442"/>
    </location>
</feature>
<dbReference type="AlphaFoldDB" id="A0AA39CMY5"/>
<dbReference type="InterPro" id="IPR036188">
    <property type="entry name" value="FAD/NAD-bd_sf"/>
</dbReference>
<keyword evidence="9 11" id="KW-0627">Porphyrin biosynthesis</keyword>
<evidence type="ECO:0000259" key="12">
    <source>
        <dbReference type="Pfam" id="PF01593"/>
    </source>
</evidence>
<dbReference type="GO" id="GO:0004729">
    <property type="term" value="F:oxygen-dependent protoporphyrinogen oxidase activity"/>
    <property type="evidence" value="ECO:0007669"/>
    <property type="project" value="UniProtKB-UniRule"/>
</dbReference>
<dbReference type="SUPFAM" id="SSF51905">
    <property type="entry name" value="FAD/NAD(P)-binding domain"/>
    <property type="match status" value="1"/>
</dbReference>
<reference evidence="13" key="1">
    <citation type="submission" date="2022-10" db="EMBL/GenBank/DDBJ databases">
        <title>Culturing micro-colonial fungi from biological soil crusts in the Mojave desert and describing Neophaeococcomyces mojavensis, and introducing the new genera and species Taxawa tesnikishii.</title>
        <authorList>
            <person name="Kurbessoian T."/>
            <person name="Stajich J.E."/>
        </authorList>
    </citation>
    <scope>NUCLEOTIDE SEQUENCE</scope>
    <source>
        <strain evidence="13">TK_41</strain>
    </source>
</reference>
<evidence type="ECO:0000256" key="10">
    <source>
        <dbReference type="ARBA" id="ARBA00047554"/>
    </source>
</evidence>
<comment type="subcellular location">
    <subcellularLocation>
        <location evidence="11">Mitochondrion inner membrane</location>
    </subcellularLocation>
</comment>
<comment type="catalytic activity">
    <reaction evidence="10 11">
        <text>protoporphyrinogen IX + 3 O2 = protoporphyrin IX + 3 H2O2</text>
        <dbReference type="Rhea" id="RHEA:25576"/>
        <dbReference type="ChEBI" id="CHEBI:15379"/>
        <dbReference type="ChEBI" id="CHEBI:16240"/>
        <dbReference type="ChEBI" id="CHEBI:57306"/>
        <dbReference type="ChEBI" id="CHEBI:57307"/>
        <dbReference type="EC" id="1.3.3.4"/>
    </reaction>
</comment>
<dbReference type="GO" id="GO:0005743">
    <property type="term" value="C:mitochondrial inner membrane"/>
    <property type="evidence" value="ECO:0007669"/>
    <property type="project" value="UniProtKB-SubCell"/>
</dbReference>
<evidence type="ECO:0000256" key="2">
    <source>
        <dbReference type="ARBA" id="ARBA00005073"/>
    </source>
</evidence>
<organism evidence="13 14">
    <name type="scientific">Cladophialophora chaetospira</name>
    <dbReference type="NCBI Taxonomy" id="386627"/>
    <lineage>
        <taxon>Eukaryota</taxon>
        <taxon>Fungi</taxon>
        <taxon>Dikarya</taxon>
        <taxon>Ascomycota</taxon>
        <taxon>Pezizomycotina</taxon>
        <taxon>Eurotiomycetes</taxon>
        <taxon>Chaetothyriomycetidae</taxon>
        <taxon>Chaetothyriales</taxon>
        <taxon>Herpotrichiellaceae</taxon>
        <taxon>Cladophialophora</taxon>
    </lineage>
</organism>
<keyword evidence="8 11" id="KW-0350">Heme biosynthesis</keyword>
<comment type="similarity">
    <text evidence="3 11">Belongs to the protoporphyrinogen/coproporphyrinogen oxidase family. Protoporphyrinogen oxidase subfamily.</text>
</comment>
<dbReference type="InterPro" id="IPR002937">
    <property type="entry name" value="Amino_oxidase"/>
</dbReference>
<dbReference type="NCBIfam" id="TIGR00562">
    <property type="entry name" value="proto_IX_ox"/>
    <property type="match status" value="1"/>
</dbReference>
<evidence type="ECO:0000256" key="5">
    <source>
        <dbReference type="ARBA" id="ARBA00022630"/>
    </source>
</evidence>
<evidence type="ECO:0000256" key="1">
    <source>
        <dbReference type="ARBA" id="ARBA00002600"/>
    </source>
</evidence>
<comment type="cofactor">
    <cofactor evidence="11">
        <name>FAD</name>
        <dbReference type="ChEBI" id="CHEBI:57692"/>
    </cofactor>
    <text evidence="11">Binds 1 FAD per subunit.</text>
</comment>
<evidence type="ECO:0000256" key="6">
    <source>
        <dbReference type="ARBA" id="ARBA00022827"/>
    </source>
</evidence>
<evidence type="ECO:0000313" key="14">
    <source>
        <dbReference type="Proteomes" id="UP001172673"/>
    </source>
</evidence>
<dbReference type="GO" id="GO:0006782">
    <property type="term" value="P:protoporphyrinogen IX biosynthetic process"/>
    <property type="evidence" value="ECO:0007669"/>
    <property type="project" value="UniProtKB-UniRule"/>
</dbReference>
<keyword evidence="6 11" id="KW-0274">FAD</keyword>
<dbReference type="Proteomes" id="UP001172673">
    <property type="component" value="Unassembled WGS sequence"/>
</dbReference>
<dbReference type="PANTHER" id="PTHR42923">
    <property type="entry name" value="PROTOPORPHYRINOGEN OXIDASE"/>
    <property type="match status" value="1"/>
</dbReference>
<dbReference type="InterPro" id="IPR050464">
    <property type="entry name" value="Zeta_carotene_desat/Oxidored"/>
</dbReference>
<protein>
    <recommendedName>
        <fullName evidence="4 11">Protoporphyrinogen oxidase</fullName>
        <ecNumber evidence="4 11">1.3.3.4</ecNumber>
    </recommendedName>
</protein>
<keyword evidence="7 11" id="KW-0560">Oxidoreductase</keyword>
<keyword evidence="14" id="KW-1185">Reference proteome</keyword>
<keyword evidence="5 11" id="KW-0285">Flavoprotein</keyword>
<evidence type="ECO:0000313" key="13">
    <source>
        <dbReference type="EMBL" id="KAJ9614184.1"/>
    </source>
</evidence>
<comment type="pathway">
    <text evidence="2 11">Porphyrin-containing compound metabolism; protoporphyrin-IX biosynthesis; protoporphyrin-IX from protoporphyrinogen-IX: step 1/1.</text>
</comment>
<evidence type="ECO:0000256" key="7">
    <source>
        <dbReference type="ARBA" id="ARBA00023002"/>
    </source>
</evidence>
<evidence type="ECO:0000256" key="9">
    <source>
        <dbReference type="ARBA" id="ARBA00023244"/>
    </source>
</evidence>
<comment type="function">
    <text evidence="1 11">Catalyzes the 6-electron oxidation of protoporphyrinogen-IX to form protoporphyrin-IX.</text>
</comment>
<evidence type="ECO:0000256" key="3">
    <source>
        <dbReference type="ARBA" id="ARBA00010551"/>
    </source>
</evidence>
<name>A0AA39CMY5_9EURO</name>
<comment type="caution">
    <text evidence="13">The sequence shown here is derived from an EMBL/GenBank/DDBJ whole genome shotgun (WGS) entry which is preliminary data.</text>
</comment>
<gene>
    <name evidence="13" type="primary">HEM14</name>
    <name evidence="13" type="ORF">H2200_002320</name>
</gene>
<dbReference type="EMBL" id="JAPDRK010000003">
    <property type="protein sequence ID" value="KAJ9614184.1"/>
    <property type="molecule type" value="Genomic_DNA"/>
</dbReference>
<evidence type="ECO:0000256" key="4">
    <source>
        <dbReference type="ARBA" id="ARBA00012867"/>
    </source>
</evidence>
<dbReference type="Gene3D" id="3.50.50.60">
    <property type="entry name" value="FAD/NAD(P)-binding domain"/>
    <property type="match status" value="1"/>
</dbReference>
<evidence type="ECO:0000256" key="11">
    <source>
        <dbReference type="RuleBase" id="RU367069"/>
    </source>
</evidence>
<proteinExistence type="inferred from homology"/>
<accession>A0AA39CMY5</accession>
<dbReference type="EC" id="1.3.3.4" evidence="4 11"/>
<evidence type="ECO:0000256" key="8">
    <source>
        <dbReference type="ARBA" id="ARBA00023133"/>
    </source>
</evidence>
<dbReference type="PANTHER" id="PTHR42923:SF3">
    <property type="entry name" value="PROTOPORPHYRINOGEN OXIDASE"/>
    <property type="match status" value="1"/>
</dbReference>
<dbReference type="SUPFAM" id="SSF54373">
    <property type="entry name" value="FAD-linked reductases, C-terminal domain"/>
    <property type="match status" value="1"/>
</dbReference>
<dbReference type="InterPro" id="IPR004572">
    <property type="entry name" value="Protoporphyrinogen_oxidase"/>
</dbReference>